<accession>A0A1T4NCZ3</accession>
<dbReference type="Pfam" id="PF00639">
    <property type="entry name" value="Rotamase"/>
    <property type="match status" value="1"/>
</dbReference>
<evidence type="ECO:0000256" key="6">
    <source>
        <dbReference type="ARBA" id="ARBA00023110"/>
    </source>
</evidence>
<dbReference type="Gene3D" id="3.10.50.40">
    <property type="match status" value="1"/>
</dbReference>
<dbReference type="OrthoDB" id="14196at2"/>
<proteinExistence type="inferred from homology"/>
<dbReference type="GO" id="GO:0005737">
    <property type="term" value="C:cytoplasm"/>
    <property type="evidence" value="ECO:0007669"/>
    <property type="project" value="UniProtKB-SubCell"/>
</dbReference>
<dbReference type="Proteomes" id="UP000191418">
    <property type="component" value="Unassembled WGS sequence"/>
</dbReference>
<evidence type="ECO:0000259" key="13">
    <source>
        <dbReference type="PROSITE" id="PS50198"/>
    </source>
</evidence>
<evidence type="ECO:0000313" key="15">
    <source>
        <dbReference type="Proteomes" id="UP000191418"/>
    </source>
</evidence>
<dbReference type="InterPro" id="IPR000297">
    <property type="entry name" value="PPIase_PpiC"/>
</dbReference>
<comment type="catalytic activity">
    <reaction evidence="1">
        <text>[protein]-peptidylproline (omega=180) = [protein]-peptidylproline (omega=0)</text>
        <dbReference type="Rhea" id="RHEA:16237"/>
        <dbReference type="Rhea" id="RHEA-COMP:10747"/>
        <dbReference type="Rhea" id="RHEA-COMP:10748"/>
        <dbReference type="ChEBI" id="CHEBI:83833"/>
        <dbReference type="ChEBI" id="CHEBI:83834"/>
        <dbReference type="EC" id="5.2.1.8"/>
    </reaction>
</comment>
<evidence type="ECO:0000256" key="12">
    <source>
        <dbReference type="PROSITE-ProRule" id="PRU00278"/>
    </source>
</evidence>
<comment type="function">
    <text evidence="11">PPIases accelerate the folding of proteins. It prefers amino acid residues with hydrophobic side chains like leucine and phenylalanine in the P1 position of the peptides substrates.</text>
</comment>
<organism evidence="14 15">
    <name type="scientific">Oceanospirillum multiglobuliferum</name>
    <dbReference type="NCBI Taxonomy" id="64969"/>
    <lineage>
        <taxon>Bacteria</taxon>
        <taxon>Pseudomonadati</taxon>
        <taxon>Pseudomonadota</taxon>
        <taxon>Gammaproteobacteria</taxon>
        <taxon>Oceanospirillales</taxon>
        <taxon>Oceanospirillaceae</taxon>
        <taxon>Oceanospirillum</taxon>
    </lineage>
</organism>
<evidence type="ECO:0000256" key="2">
    <source>
        <dbReference type="ARBA" id="ARBA00004496"/>
    </source>
</evidence>
<dbReference type="PANTHER" id="PTHR43629:SF3">
    <property type="entry name" value="PEPTIDYL-PROLYL CIS-TRANS ISOMERASE C"/>
    <property type="match status" value="1"/>
</dbReference>
<dbReference type="PROSITE" id="PS50198">
    <property type="entry name" value="PPIC_PPIASE_2"/>
    <property type="match status" value="1"/>
</dbReference>
<evidence type="ECO:0000256" key="11">
    <source>
        <dbReference type="ARBA" id="ARBA00046231"/>
    </source>
</evidence>
<dbReference type="EC" id="5.2.1.8" evidence="4"/>
<dbReference type="SUPFAM" id="SSF54534">
    <property type="entry name" value="FKBP-like"/>
    <property type="match status" value="1"/>
</dbReference>
<dbReference type="GO" id="GO:0003755">
    <property type="term" value="F:peptidyl-prolyl cis-trans isomerase activity"/>
    <property type="evidence" value="ECO:0007669"/>
    <property type="project" value="UniProtKB-KW"/>
</dbReference>
<keyword evidence="5" id="KW-0963">Cytoplasm</keyword>
<dbReference type="AlphaFoldDB" id="A0A1T4NCZ3"/>
<dbReference type="PROSITE" id="PS01096">
    <property type="entry name" value="PPIC_PPIASE_1"/>
    <property type="match status" value="1"/>
</dbReference>
<comment type="caution">
    <text evidence="14">The sequence shown here is derived from an EMBL/GenBank/DDBJ whole genome shotgun (WGS) entry which is preliminary data.</text>
</comment>
<comment type="subcellular location">
    <subcellularLocation>
        <location evidence="2">Cytoplasm</location>
    </subcellularLocation>
</comment>
<evidence type="ECO:0000256" key="9">
    <source>
        <dbReference type="ARBA" id="ARBA00041926"/>
    </source>
</evidence>
<keyword evidence="7 12" id="KW-0413">Isomerase</keyword>
<protein>
    <recommendedName>
        <fullName evidence="8">Peptidyl-prolyl cis-trans isomerase C</fullName>
        <ecNumber evidence="4">5.2.1.8</ecNumber>
    </recommendedName>
    <alternativeName>
        <fullName evidence="10">Parvulin</fullName>
    </alternativeName>
    <alternativeName>
        <fullName evidence="9">Rotamase C</fullName>
    </alternativeName>
</protein>
<dbReference type="RefSeq" id="WP_078744710.1">
    <property type="nucleotide sequence ID" value="NZ_FUXG01000005.1"/>
</dbReference>
<gene>
    <name evidence="14" type="ORF">BTE48_06900</name>
</gene>
<reference evidence="14 15" key="1">
    <citation type="submission" date="2017-01" db="EMBL/GenBank/DDBJ databases">
        <title>Genome Sequencing of a Marine Spirillum, Oceanospirillum multiglobuliferum ATCC 33336, from Japan.</title>
        <authorList>
            <person name="Carney J.G."/>
            <person name="Trachtenberg A.M."/>
            <person name="Rheaume B.A."/>
            <person name="Linnane J.D."/>
            <person name="Pitts N.L."/>
            <person name="Mykles D.L."/>
            <person name="Maclea K.S."/>
        </authorList>
    </citation>
    <scope>NUCLEOTIDE SEQUENCE [LARGE SCALE GENOMIC DNA]</scope>
    <source>
        <strain evidence="14 15">ATCC 33336</strain>
    </source>
</reference>
<keyword evidence="6 12" id="KW-0697">Rotamase</keyword>
<evidence type="ECO:0000256" key="3">
    <source>
        <dbReference type="ARBA" id="ARBA00007656"/>
    </source>
</evidence>
<dbReference type="InterPro" id="IPR046357">
    <property type="entry name" value="PPIase_dom_sf"/>
</dbReference>
<dbReference type="InterPro" id="IPR052204">
    <property type="entry name" value="PpiC/parvulin_rotamase"/>
</dbReference>
<evidence type="ECO:0000256" key="1">
    <source>
        <dbReference type="ARBA" id="ARBA00000971"/>
    </source>
</evidence>
<dbReference type="PANTHER" id="PTHR43629">
    <property type="entry name" value="PEPTIDYL-PROLYL CIS-TRANS ISOMERASE"/>
    <property type="match status" value="1"/>
</dbReference>
<comment type="similarity">
    <text evidence="3">Belongs to the PpiC/parvulin rotamase family.</text>
</comment>
<sequence length="95" mass="10624">MATPTACARHILVKTREEAERIKKRIAIGGDFGKLAKQFSICPSGKKGGDLGEFRKGMMVKQFDTVVFTKPVLTVHGPIQTKFGYHLIETIYRND</sequence>
<evidence type="ECO:0000256" key="10">
    <source>
        <dbReference type="ARBA" id="ARBA00043072"/>
    </source>
</evidence>
<keyword evidence="15" id="KW-1185">Reference proteome</keyword>
<evidence type="ECO:0000256" key="8">
    <source>
        <dbReference type="ARBA" id="ARBA00040926"/>
    </source>
</evidence>
<feature type="domain" description="PpiC" evidence="13">
    <location>
        <begin position="3"/>
        <end position="92"/>
    </location>
</feature>
<dbReference type="InterPro" id="IPR023058">
    <property type="entry name" value="PPIase_PpiC_CS"/>
</dbReference>
<dbReference type="STRING" id="64969.SAMN02745127_01091"/>
<evidence type="ECO:0000256" key="4">
    <source>
        <dbReference type="ARBA" id="ARBA00013194"/>
    </source>
</evidence>
<evidence type="ECO:0000313" key="14">
    <source>
        <dbReference type="EMBL" id="OPX55915.1"/>
    </source>
</evidence>
<name>A0A1T4NCZ3_9GAMM</name>
<dbReference type="EMBL" id="MTSM01000006">
    <property type="protein sequence ID" value="OPX55915.1"/>
    <property type="molecule type" value="Genomic_DNA"/>
</dbReference>
<evidence type="ECO:0000256" key="5">
    <source>
        <dbReference type="ARBA" id="ARBA00022490"/>
    </source>
</evidence>
<evidence type="ECO:0000256" key="7">
    <source>
        <dbReference type="ARBA" id="ARBA00023235"/>
    </source>
</evidence>